<sequence>MSPIPFSTAWVGMSPLETVPAIVYGVILFFCAVSYLFLQKKVVECEGSNSDLAKEIGFDWKGKTSLVMYATGIAFAFWLPIISYVMYFVVAIGWFIPDSRIEKKI</sequence>
<dbReference type="AlphaFoldDB" id="A0A1S6ILX1"/>
<gene>
    <name evidence="2" type="ORF">BW727_100148</name>
</gene>
<keyword evidence="3" id="KW-1185">Reference proteome</keyword>
<accession>A0A1S6ILX1</accession>
<keyword evidence="1" id="KW-0472">Membrane</keyword>
<keyword evidence="1" id="KW-1133">Transmembrane helix</keyword>
<evidence type="ECO:0000313" key="3">
    <source>
        <dbReference type="Proteomes" id="UP000188993"/>
    </source>
</evidence>
<organism evidence="2 3">
    <name type="scientific">Jeotgalibaca dankookensis</name>
    <dbReference type="NCBI Taxonomy" id="708126"/>
    <lineage>
        <taxon>Bacteria</taxon>
        <taxon>Bacillati</taxon>
        <taxon>Bacillota</taxon>
        <taxon>Bacilli</taxon>
        <taxon>Lactobacillales</taxon>
        <taxon>Carnobacteriaceae</taxon>
        <taxon>Jeotgalibaca</taxon>
    </lineage>
</organism>
<reference evidence="2 3" key="1">
    <citation type="journal article" date="2014" name="Int. J. Syst. Evol. Microbiol.">
        <title>Jeotgalibaca dankookensis gen. nov., sp. nov., a member of the family Carnobacteriaceae, isolated from seujeot (Korean traditional food).</title>
        <authorList>
            <person name="Lee D.G."/>
            <person name="Trujillo M.E."/>
            <person name="Kang H."/>
            <person name="Ahn T.Y."/>
        </authorList>
    </citation>
    <scope>NUCLEOTIDE SEQUENCE [LARGE SCALE GENOMIC DNA]</scope>
    <source>
        <strain evidence="2 3">EX-07</strain>
    </source>
</reference>
<feature type="transmembrane region" description="Helical" evidence="1">
    <location>
        <begin position="66"/>
        <end position="96"/>
    </location>
</feature>
<dbReference type="Proteomes" id="UP000188993">
    <property type="component" value="Chromosome"/>
</dbReference>
<evidence type="ECO:0000256" key="1">
    <source>
        <dbReference type="SAM" id="Phobius"/>
    </source>
</evidence>
<feature type="transmembrane region" description="Helical" evidence="1">
    <location>
        <begin position="20"/>
        <end position="38"/>
    </location>
</feature>
<dbReference type="STRING" id="708126.BW727_100148"/>
<proteinExistence type="predicted"/>
<keyword evidence="1" id="KW-0812">Transmembrane</keyword>
<dbReference type="EMBL" id="CP019728">
    <property type="protein sequence ID" value="AQS52558.1"/>
    <property type="molecule type" value="Genomic_DNA"/>
</dbReference>
<name>A0A1S6ILX1_9LACT</name>
<protein>
    <submittedName>
        <fullName evidence="2">Uncharacterized protein</fullName>
    </submittedName>
</protein>
<evidence type="ECO:0000313" key="2">
    <source>
        <dbReference type="EMBL" id="AQS52558.1"/>
    </source>
</evidence>
<dbReference type="KEGG" id="jda:BW727_100148"/>